<gene>
    <name evidence="6" type="ORF">AW08_02034</name>
</gene>
<evidence type="ECO:0000256" key="3">
    <source>
        <dbReference type="PIRNR" id="PIRNR006439"/>
    </source>
</evidence>
<dbReference type="EMBL" id="JFAX01000010">
    <property type="protein sequence ID" value="EXI67478.1"/>
    <property type="molecule type" value="Genomic_DNA"/>
</dbReference>
<dbReference type="GO" id="GO:0046872">
    <property type="term" value="F:metal ion binding"/>
    <property type="evidence" value="ECO:0007669"/>
    <property type="project" value="UniProtKB-UniRule"/>
</dbReference>
<feature type="binding site" evidence="4">
    <location>
        <position position="557"/>
    </location>
    <ligand>
        <name>[4Fe-4S] cluster</name>
        <dbReference type="ChEBI" id="CHEBI:49883"/>
        <label>1</label>
    </ligand>
</feature>
<comment type="function">
    <text evidence="3">Catalyzes the ferredoxin-dependent oxidative decarboxylation of arylpyruvates.</text>
</comment>
<reference evidence="6" key="1">
    <citation type="submission" date="2014-02" db="EMBL/GenBank/DDBJ databases">
        <title>Expanding our view of genomic diversity in Candidatus Accumulibacter clades.</title>
        <authorList>
            <person name="Skennerton C.T."/>
            <person name="Barr J.J."/>
            <person name="Slater F.R."/>
            <person name="Bond P.L."/>
            <person name="Tyson G.W."/>
        </authorList>
    </citation>
    <scope>NUCLEOTIDE SEQUENCE [LARGE SCALE GENOMIC DNA]</scope>
</reference>
<dbReference type="AlphaFoldDB" id="A0A011MCN5"/>
<dbReference type="Proteomes" id="UP000020218">
    <property type="component" value="Unassembled WGS sequence"/>
</dbReference>
<keyword evidence="3 4" id="KW-0411">Iron-sulfur</keyword>
<protein>
    <recommendedName>
        <fullName evidence="3">Indolepyruvate oxidoreductase subunit IorA</fullName>
        <shortName evidence="3">IOR</shortName>
        <ecNumber evidence="3">1.2.7.8</ecNumber>
    </recommendedName>
    <alternativeName>
        <fullName evidence="3">Indolepyruvate ferredoxin oxidoreductase subunit alpha</fullName>
    </alternativeName>
</protein>
<dbReference type="Gene3D" id="3.40.50.970">
    <property type="match status" value="2"/>
</dbReference>
<dbReference type="CDD" id="cd02008">
    <property type="entry name" value="TPP_IOR_alpha"/>
    <property type="match status" value="1"/>
</dbReference>
<feature type="binding site" evidence="4">
    <location>
        <position position="599"/>
    </location>
    <ligand>
        <name>[4Fe-4S] cluster</name>
        <dbReference type="ChEBI" id="CHEBI:49883"/>
        <label>2</label>
    </ligand>
</feature>
<dbReference type="Gene3D" id="3.30.70.3270">
    <property type="match status" value="1"/>
</dbReference>
<comment type="cofactor">
    <cofactor evidence="3 4">
        <name>[4Fe-4S] cluster</name>
        <dbReference type="ChEBI" id="CHEBI:49883"/>
    </cofactor>
    <text evidence="3 4">Binds 2 [4Fe-4S] clusters. In this family the first cluster has a non-standard and varying [4Fe-4S] binding motif CX(2)CX(2)CX(4-5)CP.</text>
</comment>
<feature type="binding site" evidence="4">
    <location>
        <position position="560"/>
    </location>
    <ligand>
        <name>[4Fe-4S] cluster</name>
        <dbReference type="ChEBI" id="CHEBI:49883"/>
        <label>1</label>
    </ligand>
</feature>
<dbReference type="FunFam" id="3.40.50.970:FF:000039">
    <property type="entry name" value="Indolepyruvate oxidoreductase subunit IorA"/>
    <property type="match status" value="1"/>
</dbReference>
<dbReference type="STRING" id="1454001.AW08_02034"/>
<evidence type="ECO:0000256" key="1">
    <source>
        <dbReference type="ARBA" id="ARBA00022723"/>
    </source>
</evidence>
<dbReference type="EC" id="1.2.7.8" evidence="3"/>
<dbReference type="SUPFAM" id="SSF54862">
    <property type="entry name" value="4Fe-4S ferredoxins"/>
    <property type="match status" value="1"/>
</dbReference>
<sequence>MSAHAVMSTPAAAAGSRLLMSGNEAVARAVWEAGTRVAAAYPGTPSTEILECLAGYPDLYSEWSVNEKVSLEVAFGAAMAGSRSFCAMKHVGLNVASDALMTMTLTGVSGGLVIAVADDVGLSSSQNEQDSRYWGRFAHVPVLEPADSQEAHAMTLAAFELSERFEVPVILRMTTRICHVKGVVRTGERSAHSAAGFSKDVGRWVMVPSAAGRRLPLMFERERRLRAEAEVSPLNFAEPGSDRRIGFVTSGPAYMHVRESFPDAPVFKLGLSFPLPFDSLRRFAAECERVVVVEEVEPLVETELQAQGIDVTGKRILPLSGELSPPVLRPAIARLLGEPVPEDSTAEPLKVFPRPPTMCVACPHLGVYYTLSQLRNVTISGDIGCYTLGFGQPWNALDACISMGASMGMALGLDKGRGDNEKERKIVAVIGDSTFLHMGMQGLLDIVYNRGNVTVLLLDNRAVGMTGGQDNPGSGRDIHGNEAPRVDFVRLVKALGVRDERVHLVNAYELPVLLKTLREETKIPEPSVIITSQPCVLIKDYHALKPYMVIDERCTGCGNCIDVGCPAIHVTRRDRVTKASGREVDLAFVRIESAACTGCGLCLKPCAPDAIVHVDTLSMPIKVVRKNPAPVHNA</sequence>
<keyword evidence="3 4" id="KW-0408">Iron</keyword>
<feature type="binding site" evidence="4">
    <location>
        <position position="602"/>
    </location>
    <ligand>
        <name>[4Fe-4S] cluster</name>
        <dbReference type="ChEBI" id="CHEBI:49883"/>
        <label>2</label>
    </ligand>
</feature>
<dbReference type="InterPro" id="IPR002880">
    <property type="entry name" value="Pyrv_Fd/Flavodoxin_OxRdtase_N"/>
</dbReference>
<dbReference type="InterPro" id="IPR045025">
    <property type="entry name" value="HACL1-like"/>
</dbReference>
<dbReference type="CDD" id="cd07034">
    <property type="entry name" value="TPP_PYR_PFOR_IOR-alpha_like"/>
    <property type="match status" value="1"/>
</dbReference>
<dbReference type="GO" id="GO:0030976">
    <property type="term" value="F:thiamine pyrophosphate binding"/>
    <property type="evidence" value="ECO:0007669"/>
    <property type="project" value="InterPro"/>
</dbReference>
<name>A0A011MCN5_9PROT</name>
<organism evidence="6 7">
    <name type="scientific">Candidatus Accumulibacter adjunctus</name>
    <dbReference type="NCBI Taxonomy" id="1454001"/>
    <lineage>
        <taxon>Bacteria</taxon>
        <taxon>Pseudomonadati</taxon>
        <taxon>Pseudomonadota</taxon>
        <taxon>Betaproteobacteria</taxon>
        <taxon>Candidatus Accumulibacter</taxon>
    </lineage>
</organism>
<dbReference type="GO" id="GO:0044281">
    <property type="term" value="P:small molecule metabolic process"/>
    <property type="evidence" value="ECO:0007669"/>
    <property type="project" value="UniProtKB-ARBA"/>
</dbReference>
<dbReference type="PROSITE" id="PS51379">
    <property type="entry name" value="4FE4S_FER_2"/>
    <property type="match status" value="2"/>
</dbReference>
<dbReference type="Pfam" id="PF02775">
    <property type="entry name" value="TPP_enzyme_C"/>
    <property type="match status" value="1"/>
</dbReference>
<dbReference type="PATRIC" id="fig|1454001.3.peg.2080"/>
<accession>A0A011MCN5</accession>
<dbReference type="PANTHER" id="PTHR43710:SF5">
    <property type="entry name" value="INDOLEPYRUVATE FERREDOXIN OXIDOREDUCTASE ALPHA SUBUNIT"/>
    <property type="match status" value="1"/>
</dbReference>
<evidence type="ECO:0000256" key="4">
    <source>
        <dbReference type="PIRSR" id="PIRSR006439-50"/>
    </source>
</evidence>
<proteinExistence type="predicted"/>
<evidence type="ECO:0000259" key="5">
    <source>
        <dbReference type="PROSITE" id="PS51379"/>
    </source>
</evidence>
<dbReference type="PIRSF" id="PIRSF006439">
    <property type="entry name" value="Indolepyruvate_ferr_oxidored"/>
    <property type="match status" value="1"/>
</dbReference>
<keyword evidence="7" id="KW-1185">Reference proteome</keyword>
<feature type="binding site" evidence="4">
    <location>
        <position position="596"/>
    </location>
    <ligand>
        <name>[4Fe-4S] cluster</name>
        <dbReference type="ChEBI" id="CHEBI:49883"/>
        <label>2</label>
    </ligand>
</feature>
<dbReference type="PANTHER" id="PTHR43710">
    <property type="entry name" value="2-HYDROXYACYL-COA LYASE"/>
    <property type="match status" value="1"/>
</dbReference>
<feature type="binding site" evidence="4">
    <location>
        <position position="565"/>
    </location>
    <ligand>
        <name>[4Fe-4S] cluster</name>
        <dbReference type="ChEBI" id="CHEBI:49883"/>
        <label>2</label>
    </ligand>
</feature>
<dbReference type="GO" id="GO:0043805">
    <property type="term" value="F:indolepyruvate ferredoxin oxidoreductase activity"/>
    <property type="evidence" value="ECO:0007669"/>
    <property type="project" value="UniProtKB-UniRule"/>
</dbReference>
<dbReference type="InterPro" id="IPR017896">
    <property type="entry name" value="4Fe4S_Fe-S-bd"/>
</dbReference>
<dbReference type="InterPro" id="IPR029061">
    <property type="entry name" value="THDP-binding"/>
</dbReference>
<feature type="binding site" evidence="4">
    <location>
        <position position="606"/>
    </location>
    <ligand>
        <name>[4Fe-4S] cluster</name>
        <dbReference type="ChEBI" id="CHEBI:49883"/>
        <label>1</label>
    </ligand>
</feature>
<keyword evidence="2 3" id="KW-0560">Oxidoreductase</keyword>
<feature type="domain" description="4Fe-4S ferredoxin-type" evidence="5">
    <location>
        <begin position="545"/>
        <end position="575"/>
    </location>
</feature>
<dbReference type="Pfam" id="PF01855">
    <property type="entry name" value="POR_N"/>
    <property type="match status" value="1"/>
</dbReference>
<keyword evidence="3 4" id="KW-0004">4Fe-4S</keyword>
<dbReference type="InterPro" id="IPR017721">
    <property type="entry name" value="IorA"/>
</dbReference>
<evidence type="ECO:0000313" key="7">
    <source>
        <dbReference type="Proteomes" id="UP000020218"/>
    </source>
</evidence>
<dbReference type="SUPFAM" id="SSF52518">
    <property type="entry name" value="Thiamin diphosphate-binding fold (THDP-binding)"/>
    <property type="match status" value="2"/>
</dbReference>
<keyword evidence="3" id="KW-0249">Electron transport</keyword>
<feature type="domain" description="4Fe-4S ferredoxin-type" evidence="5">
    <location>
        <begin position="587"/>
        <end position="616"/>
    </location>
</feature>
<comment type="caution">
    <text evidence="6">The sequence shown here is derived from an EMBL/GenBank/DDBJ whole genome shotgun (WGS) entry which is preliminary data.</text>
</comment>
<dbReference type="InterPro" id="IPR011766">
    <property type="entry name" value="TPP_enzyme_TPP-bd"/>
</dbReference>
<evidence type="ECO:0000313" key="6">
    <source>
        <dbReference type="EMBL" id="EXI67478.1"/>
    </source>
</evidence>
<keyword evidence="3" id="KW-0813">Transport</keyword>
<keyword evidence="1 3" id="KW-0479">Metal-binding</keyword>
<evidence type="ECO:0000256" key="2">
    <source>
        <dbReference type="ARBA" id="ARBA00023002"/>
    </source>
</evidence>
<dbReference type="Pfam" id="PF13237">
    <property type="entry name" value="Fer4_10"/>
    <property type="match status" value="1"/>
</dbReference>
<feature type="binding site" evidence="4">
    <location>
        <position position="554"/>
    </location>
    <ligand>
        <name>[4Fe-4S] cluster</name>
        <dbReference type="ChEBI" id="CHEBI:49883"/>
        <label>1</label>
    </ligand>
</feature>
<comment type="catalytic activity">
    <reaction evidence="3">
        <text>indole-3-pyruvate + 2 oxidized [2Fe-2S]-[ferredoxin] + CoA = (indol-3-yl)acetyl-CoA + 2 reduced [2Fe-2S]-[ferredoxin] + CO2 + H(+)</text>
        <dbReference type="Rhea" id="RHEA:12645"/>
        <dbReference type="Rhea" id="RHEA-COMP:10000"/>
        <dbReference type="Rhea" id="RHEA-COMP:10001"/>
        <dbReference type="ChEBI" id="CHEBI:15378"/>
        <dbReference type="ChEBI" id="CHEBI:16526"/>
        <dbReference type="ChEBI" id="CHEBI:17640"/>
        <dbReference type="ChEBI" id="CHEBI:33737"/>
        <dbReference type="ChEBI" id="CHEBI:33738"/>
        <dbReference type="ChEBI" id="CHEBI:57271"/>
        <dbReference type="ChEBI" id="CHEBI:57287"/>
        <dbReference type="EC" id="1.2.7.8"/>
    </reaction>
</comment>
<dbReference type="GO" id="GO:0051539">
    <property type="term" value="F:4 iron, 4 sulfur cluster binding"/>
    <property type="evidence" value="ECO:0007669"/>
    <property type="project" value="UniProtKB-UniRule"/>
</dbReference>